<dbReference type="InterPro" id="IPR002123">
    <property type="entry name" value="Plipid/glycerol_acylTrfase"/>
</dbReference>
<keyword evidence="5" id="KW-0808">Transferase</keyword>
<evidence type="ECO:0000256" key="12">
    <source>
        <dbReference type="ARBA" id="ARBA00023315"/>
    </source>
</evidence>
<dbReference type="GeneID" id="101489365"/>
<name>A0A1S2YW72_CICAR</name>
<dbReference type="STRING" id="3827.A0A1S2YW72"/>
<evidence type="ECO:0000256" key="10">
    <source>
        <dbReference type="ARBA" id="ARBA00023209"/>
    </source>
</evidence>
<keyword evidence="10" id="KW-0594">Phospholipid biosynthesis</keyword>
<dbReference type="Proteomes" id="UP000087171">
    <property type="component" value="Chromosome Ca7"/>
</dbReference>
<keyword evidence="11" id="KW-1208">Phospholipid metabolism</keyword>
<dbReference type="RefSeq" id="XP_004510893.1">
    <property type="nucleotide sequence ID" value="XM_004510836.3"/>
</dbReference>
<feature type="transmembrane region" description="Helical" evidence="13">
    <location>
        <begin position="121"/>
        <end position="142"/>
    </location>
</feature>
<reference evidence="16" key="2">
    <citation type="submission" date="2025-08" db="UniProtKB">
        <authorList>
            <consortium name="RefSeq"/>
        </authorList>
    </citation>
    <scope>IDENTIFICATION</scope>
    <source>
        <tissue evidence="16">Etiolated seedlings</tissue>
    </source>
</reference>
<keyword evidence="4" id="KW-0444">Lipid biosynthesis</keyword>
<sequence>MADNNNITTPLLTSDHLTITVDSNSNSTTARPDSNPFRALGFNDTYPPLTVPSSTTLDPFRNNKAGIEGFYEWVKTIVCIPIALVRLVIFGLCLAIGYVATKCALHGWKDKDNPMPKWRSNIMWITRISARFILFSFGYHWIKRKGKPAPREVAPIIVSNHVSYIEPIFYFYELFPTIVASESHDSIPFVGTIIRAMQVIYVNRFSQSSRKQAVREIKRRASCDRFPRVLLFPEGTTTNGRNLISFQLGAFIPGYPIQPIIVRYPHVHFDQSWGNVSLGQLMFRMFTQFHNFFEVEYLPVISPLDDKETAVHFRQRASQAIATAMNTVQTGHSYGDIMLHMKAQEAKQENPSSYMVEMAKVESLFHISSLEAVEFLDKFLAMNPDPSGRVQYRDFLRVLRLKACPLSQKIFAFIDVEKCGTITFRQFLYGSAHVMKQPGFHQACEVAFAECGGAVKGYIAEQELRDSIQSVIPSWNDNEVHDLFLLFDNHNDERIFKDEFLSCLRKNPLLIALFTPQQQPKESCGNGVLDIV</sequence>
<dbReference type="KEGG" id="cam:101489365"/>
<evidence type="ECO:0000256" key="11">
    <source>
        <dbReference type="ARBA" id="ARBA00023264"/>
    </source>
</evidence>
<evidence type="ECO:0000256" key="3">
    <source>
        <dbReference type="ARBA" id="ARBA00008655"/>
    </source>
</evidence>
<evidence type="ECO:0000256" key="7">
    <source>
        <dbReference type="ARBA" id="ARBA00022989"/>
    </source>
</evidence>
<evidence type="ECO:0000256" key="1">
    <source>
        <dbReference type="ARBA" id="ARBA00004370"/>
    </source>
</evidence>
<evidence type="ECO:0000256" key="9">
    <source>
        <dbReference type="ARBA" id="ARBA00023136"/>
    </source>
</evidence>
<gene>
    <name evidence="16" type="primary">LOC101489365</name>
</gene>
<dbReference type="Gene3D" id="1.10.238.10">
    <property type="entry name" value="EF-hand"/>
    <property type="match status" value="1"/>
</dbReference>
<dbReference type="SUPFAM" id="SSF69593">
    <property type="entry name" value="Glycerol-3-phosphate (1)-acyltransferase"/>
    <property type="match status" value="1"/>
</dbReference>
<keyword evidence="6 13" id="KW-0812">Transmembrane</keyword>
<dbReference type="OrthoDB" id="272512at2759"/>
<keyword evidence="12 16" id="KW-0012">Acyltransferase</keyword>
<keyword evidence="7 13" id="KW-1133">Transmembrane helix</keyword>
<organism evidence="15 16">
    <name type="scientific">Cicer arietinum</name>
    <name type="common">Chickpea</name>
    <name type="synonym">Garbanzo</name>
    <dbReference type="NCBI Taxonomy" id="3827"/>
    <lineage>
        <taxon>Eukaryota</taxon>
        <taxon>Viridiplantae</taxon>
        <taxon>Streptophyta</taxon>
        <taxon>Embryophyta</taxon>
        <taxon>Tracheophyta</taxon>
        <taxon>Spermatophyta</taxon>
        <taxon>Magnoliopsida</taxon>
        <taxon>eudicotyledons</taxon>
        <taxon>Gunneridae</taxon>
        <taxon>Pentapetalae</taxon>
        <taxon>rosids</taxon>
        <taxon>fabids</taxon>
        <taxon>Fabales</taxon>
        <taxon>Fabaceae</taxon>
        <taxon>Papilionoideae</taxon>
        <taxon>50 kb inversion clade</taxon>
        <taxon>NPAAA clade</taxon>
        <taxon>Hologalegina</taxon>
        <taxon>IRL clade</taxon>
        <taxon>Cicereae</taxon>
        <taxon>Cicer</taxon>
    </lineage>
</organism>
<dbReference type="CDD" id="cd07991">
    <property type="entry name" value="LPLAT_LPCAT1-like"/>
    <property type="match status" value="1"/>
</dbReference>
<comment type="pathway">
    <text evidence="2">Lipid metabolism; phospholipid metabolism.</text>
</comment>
<evidence type="ECO:0000256" key="2">
    <source>
        <dbReference type="ARBA" id="ARBA00005074"/>
    </source>
</evidence>
<dbReference type="GO" id="GO:0016020">
    <property type="term" value="C:membrane"/>
    <property type="evidence" value="ECO:0007669"/>
    <property type="project" value="UniProtKB-SubCell"/>
</dbReference>
<protein>
    <submittedName>
        <fullName evidence="16">Lysophospholipid acyltransferase LPEAT2</fullName>
    </submittedName>
</protein>
<dbReference type="InterPro" id="IPR045252">
    <property type="entry name" value="LPCAT1-like"/>
</dbReference>
<keyword evidence="15" id="KW-1185">Reference proteome</keyword>
<dbReference type="SMART" id="SM00563">
    <property type="entry name" value="PlsC"/>
    <property type="match status" value="1"/>
</dbReference>
<evidence type="ECO:0000313" key="16">
    <source>
        <dbReference type="RefSeq" id="XP_004510893.1"/>
    </source>
</evidence>
<dbReference type="PaxDb" id="3827-XP_004510893.1"/>
<comment type="similarity">
    <text evidence="3">Belongs to the 1-acyl-sn-glycerol-3-phosphate acyltransferase family.</text>
</comment>
<evidence type="ECO:0000313" key="15">
    <source>
        <dbReference type="Proteomes" id="UP000087171"/>
    </source>
</evidence>
<dbReference type="InterPro" id="IPR011992">
    <property type="entry name" value="EF-hand-dom_pair"/>
</dbReference>
<evidence type="ECO:0000256" key="13">
    <source>
        <dbReference type="SAM" id="Phobius"/>
    </source>
</evidence>
<keyword evidence="8" id="KW-0443">Lipid metabolism</keyword>
<dbReference type="PANTHER" id="PTHR23063:SF52">
    <property type="entry name" value="LYSOPHOSPHATIDYLCHOLINE ACYLTRANSFERASE"/>
    <property type="match status" value="1"/>
</dbReference>
<dbReference type="GO" id="GO:0008374">
    <property type="term" value="F:O-acyltransferase activity"/>
    <property type="evidence" value="ECO:0007669"/>
    <property type="project" value="InterPro"/>
</dbReference>
<feature type="domain" description="Phospholipid/glycerol acyltransferase" evidence="14">
    <location>
        <begin position="155"/>
        <end position="265"/>
    </location>
</feature>
<dbReference type="UniPathway" id="UPA00085"/>
<keyword evidence="9 13" id="KW-0472">Membrane</keyword>
<dbReference type="PANTHER" id="PTHR23063">
    <property type="entry name" value="PHOSPHOLIPID ACYLTRANSFERASE"/>
    <property type="match status" value="1"/>
</dbReference>
<dbReference type="Pfam" id="PF01553">
    <property type="entry name" value="Acyltransferase"/>
    <property type="match status" value="1"/>
</dbReference>
<proteinExistence type="inferred from homology"/>
<dbReference type="AlphaFoldDB" id="A0A1S2YW72"/>
<comment type="subcellular location">
    <subcellularLocation>
        <location evidence="1">Membrane</location>
    </subcellularLocation>
</comment>
<feature type="transmembrane region" description="Helical" evidence="13">
    <location>
        <begin position="77"/>
        <end position="101"/>
    </location>
</feature>
<dbReference type="GO" id="GO:0008654">
    <property type="term" value="P:phospholipid biosynthetic process"/>
    <property type="evidence" value="ECO:0007669"/>
    <property type="project" value="UniProtKB-KW"/>
</dbReference>
<dbReference type="eggNOG" id="KOG2898">
    <property type="taxonomic scope" value="Eukaryota"/>
</dbReference>
<dbReference type="SUPFAM" id="SSF47473">
    <property type="entry name" value="EF-hand"/>
    <property type="match status" value="1"/>
</dbReference>
<evidence type="ECO:0000256" key="8">
    <source>
        <dbReference type="ARBA" id="ARBA00023098"/>
    </source>
</evidence>
<evidence type="ECO:0000259" key="14">
    <source>
        <dbReference type="SMART" id="SM00563"/>
    </source>
</evidence>
<evidence type="ECO:0000256" key="4">
    <source>
        <dbReference type="ARBA" id="ARBA00022516"/>
    </source>
</evidence>
<evidence type="ECO:0000256" key="5">
    <source>
        <dbReference type="ARBA" id="ARBA00022679"/>
    </source>
</evidence>
<reference evidence="15" key="1">
    <citation type="journal article" date="2013" name="Nat. Biotechnol.">
        <title>Draft genome sequence of chickpea (Cicer arietinum) provides a resource for trait improvement.</title>
        <authorList>
            <person name="Varshney R.K."/>
            <person name="Song C."/>
            <person name="Saxena R.K."/>
            <person name="Azam S."/>
            <person name="Yu S."/>
            <person name="Sharpe A.G."/>
            <person name="Cannon S."/>
            <person name="Baek J."/>
            <person name="Rosen B.D."/>
            <person name="Tar'an B."/>
            <person name="Millan T."/>
            <person name="Zhang X."/>
            <person name="Ramsay L.D."/>
            <person name="Iwata A."/>
            <person name="Wang Y."/>
            <person name="Nelson W."/>
            <person name="Farmer A.D."/>
            <person name="Gaur P.M."/>
            <person name="Soderlund C."/>
            <person name="Penmetsa R.V."/>
            <person name="Xu C."/>
            <person name="Bharti A.K."/>
            <person name="He W."/>
            <person name="Winter P."/>
            <person name="Zhao S."/>
            <person name="Hane J.K."/>
            <person name="Carrasquilla-Garcia N."/>
            <person name="Condie J.A."/>
            <person name="Upadhyaya H.D."/>
            <person name="Luo M.C."/>
            <person name="Thudi M."/>
            <person name="Gowda C.L."/>
            <person name="Singh N.P."/>
            <person name="Lichtenzveig J."/>
            <person name="Gali K.K."/>
            <person name="Rubio J."/>
            <person name="Nadarajan N."/>
            <person name="Dolezel J."/>
            <person name="Bansal K.C."/>
            <person name="Xu X."/>
            <person name="Edwards D."/>
            <person name="Zhang G."/>
            <person name="Kahl G."/>
            <person name="Gil J."/>
            <person name="Singh K.B."/>
            <person name="Datta S.K."/>
            <person name="Jackson S.A."/>
            <person name="Wang J."/>
            <person name="Cook D.R."/>
        </authorList>
    </citation>
    <scope>NUCLEOTIDE SEQUENCE [LARGE SCALE GENOMIC DNA]</scope>
    <source>
        <strain evidence="15">cv. CDC Frontier</strain>
    </source>
</reference>
<accession>A0A1S2YW72</accession>
<evidence type="ECO:0000256" key="6">
    <source>
        <dbReference type="ARBA" id="ARBA00022692"/>
    </source>
</evidence>
<dbReference type="GO" id="GO:0071618">
    <property type="term" value="F:lysophosphatidylethanolamine acyltransferase activity"/>
    <property type="evidence" value="ECO:0007669"/>
    <property type="project" value="TreeGrafter"/>
</dbReference>